<organism evidence="2">
    <name type="scientific">marine sediment metagenome</name>
    <dbReference type="NCBI Taxonomy" id="412755"/>
    <lineage>
        <taxon>unclassified sequences</taxon>
        <taxon>metagenomes</taxon>
        <taxon>ecological metagenomes</taxon>
    </lineage>
</organism>
<comment type="caution">
    <text evidence="2">The sequence shown here is derived from an EMBL/GenBank/DDBJ whole genome shotgun (WGS) entry which is preliminary data.</text>
</comment>
<protein>
    <recommendedName>
        <fullName evidence="1">Methyltransferase domain-containing protein</fullName>
    </recommendedName>
</protein>
<dbReference type="AlphaFoldDB" id="A0A0F9TQF9"/>
<gene>
    <name evidence="2" type="ORF">LCGC14_0701340</name>
</gene>
<evidence type="ECO:0000259" key="1">
    <source>
        <dbReference type="Pfam" id="PF13649"/>
    </source>
</evidence>
<sequence length="419" mass="48258">MQTSVDIFESAVLINHPRGEYVMVIDGKAVTTAVVGKHEIWLPDEEIKLIWSHNGKIESFRGWNKGKNREEILKGTFGCDKGFDEDSKKSILSEFFFMKELALKDLAPPIGSLVFFRMMISNFPYGIEYCDIYGCYGYRMRNAENLKPGKFTFDKYLEAIEGVEVSDGAKGDILKSNNVVNGYLIDVRRSLWDMPEYVKIEDTSLLDVSNIDGENLKQEIKDLTQFPHKGRKQNYQTYYMDDKYEEGSRNTLYRYETMGLNSLDFNGKSVLDLGCNLGAMLFEVKRRGAAKTLGIDYEGDYITCARRLAFYNKIPINFIKLDLNDMESIKHIRQYFCDVPIDIVFALSLYKHIHENVFTILKHLKWRVCYVESNNAPEGLATGHVMEMIAEMSKLEAKSIYLGQTTDRSPRCIWRLEAT</sequence>
<name>A0A0F9TQF9_9ZZZZ</name>
<evidence type="ECO:0000313" key="2">
    <source>
        <dbReference type="EMBL" id="KKN43633.1"/>
    </source>
</evidence>
<dbReference type="InterPro" id="IPR029063">
    <property type="entry name" value="SAM-dependent_MTases_sf"/>
</dbReference>
<dbReference type="Pfam" id="PF13649">
    <property type="entry name" value="Methyltransf_25"/>
    <property type="match status" value="1"/>
</dbReference>
<accession>A0A0F9TQF9</accession>
<feature type="domain" description="Methyltransferase" evidence="1">
    <location>
        <begin position="270"/>
        <end position="356"/>
    </location>
</feature>
<dbReference type="InterPro" id="IPR041698">
    <property type="entry name" value="Methyltransf_25"/>
</dbReference>
<reference evidence="2" key="1">
    <citation type="journal article" date="2015" name="Nature">
        <title>Complex archaea that bridge the gap between prokaryotes and eukaryotes.</title>
        <authorList>
            <person name="Spang A."/>
            <person name="Saw J.H."/>
            <person name="Jorgensen S.L."/>
            <person name="Zaremba-Niedzwiedzka K."/>
            <person name="Martijn J."/>
            <person name="Lind A.E."/>
            <person name="van Eijk R."/>
            <person name="Schleper C."/>
            <person name="Guy L."/>
            <person name="Ettema T.J."/>
        </authorList>
    </citation>
    <scope>NUCLEOTIDE SEQUENCE</scope>
</reference>
<dbReference type="EMBL" id="LAZR01001500">
    <property type="protein sequence ID" value="KKN43633.1"/>
    <property type="molecule type" value="Genomic_DNA"/>
</dbReference>
<dbReference type="CDD" id="cd02440">
    <property type="entry name" value="AdoMet_MTases"/>
    <property type="match status" value="1"/>
</dbReference>
<proteinExistence type="predicted"/>
<dbReference type="SUPFAM" id="SSF53335">
    <property type="entry name" value="S-adenosyl-L-methionine-dependent methyltransferases"/>
    <property type="match status" value="1"/>
</dbReference>
<dbReference type="Gene3D" id="3.40.50.150">
    <property type="entry name" value="Vaccinia Virus protein VP39"/>
    <property type="match status" value="1"/>
</dbReference>